<dbReference type="CDD" id="cd00636">
    <property type="entry name" value="TroA-like"/>
    <property type="match status" value="1"/>
</dbReference>
<dbReference type="Proteomes" id="UP000183410">
    <property type="component" value="Unassembled WGS sequence"/>
</dbReference>
<dbReference type="OrthoDB" id="2901226at2"/>
<dbReference type="SUPFAM" id="SSF53807">
    <property type="entry name" value="Helical backbone' metal receptor"/>
    <property type="match status" value="1"/>
</dbReference>
<dbReference type="AlphaFoldDB" id="A0A1I2F3Z5"/>
<dbReference type="Gene3D" id="3.40.50.1980">
    <property type="entry name" value="Nitrogenase molybdenum iron protein domain"/>
    <property type="match status" value="1"/>
</dbReference>
<organism evidence="1 2">
    <name type="scientific">Paenibacillus algorifonticola</name>
    <dbReference type="NCBI Taxonomy" id="684063"/>
    <lineage>
        <taxon>Bacteria</taxon>
        <taxon>Bacillati</taxon>
        <taxon>Bacillota</taxon>
        <taxon>Bacilli</taxon>
        <taxon>Bacillales</taxon>
        <taxon>Paenibacillaceae</taxon>
        <taxon>Paenibacillus</taxon>
    </lineage>
</organism>
<protein>
    <submittedName>
        <fullName evidence="1">Iron complex transport system substrate-binding protein</fullName>
    </submittedName>
</protein>
<sequence>MGEILNRQTEAEAWNKQFTQRAEAARKKAQAAVPANASFTIADFNWLTNVGIVGKSANRGGKAVYDLLGPAPASKIKQDLIDKGEESMVISSELFGEYVGIIFC</sequence>
<keyword evidence="2" id="KW-1185">Reference proteome</keyword>
<reference evidence="2" key="1">
    <citation type="submission" date="2016-10" db="EMBL/GenBank/DDBJ databases">
        <authorList>
            <person name="Varghese N."/>
            <person name="Submissions S."/>
        </authorList>
    </citation>
    <scope>NUCLEOTIDE SEQUENCE [LARGE SCALE GENOMIC DNA]</scope>
    <source>
        <strain evidence="2">CGMCC 1.10223</strain>
    </source>
</reference>
<name>A0A1I2F3Z5_9BACL</name>
<accession>A0A1I2F3Z5</accession>
<dbReference type="EMBL" id="FONN01000011">
    <property type="protein sequence ID" value="SFF00134.1"/>
    <property type="molecule type" value="Genomic_DNA"/>
</dbReference>
<proteinExistence type="predicted"/>
<dbReference type="RefSeq" id="WP_046232247.1">
    <property type="nucleotide sequence ID" value="NZ_FONN01000011.1"/>
</dbReference>
<evidence type="ECO:0000313" key="1">
    <source>
        <dbReference type="EMBL" id="SFF00134.1"/>
    </source>
</evidence>
<evidence type="ECO:0000313" key="2">
    <source>
        <dbReference type="Proteomes" id="UP000183410"/>
    </source>
</evidence>
<gene>
    <name evidence="1" type="ORF">SAMN04487969_11126</name>
</gene>